<dbReference type="Pfam" id="PF00090">
    <property type="entry name" value="TSP_1"/>
    <property type="match status" value="1"/>
</dbReference>
<evidence type="ECO:0000256" key="1">
    <source>
        <dbReference type="ARBA" id="ARBA00004613"/>
    </source>
</evidence>
<proteinExistence type="predicted"/>
<comment type="caution">
    <text evidence="3">The sequence shown here is derived from an EMBL/GenBank/DDBJ whole genome shotgun (WGS) entry which is preliminary data.</text>
</comment>
<dbReference type="PANTHER" id="PTHR13723">
    <property type="entry name" value="ADAMTS A DISINTEGRIN AND METALLOPROTEASE WITH THROMBOSPONDIN MOTIFS PROTEASE"/>
    <property type="match status" value="1"/>
</dbReference>
<dbReference type="InterPro" id="IPR036383">
    <property type="entry name" value="TSP1_rpt_sf"/>
</dbReference>
<dbReference type="InterPro" id="IPR050439">
    <property type="entry name" value="ADAMTS_ADAMTS-like"/>
</dbReference>
<dbReference type="FunFam" id="2.20.100.10:FF:000098">
    <property type="entry name" value="A disintegrin and metalloproteinase with thrombospondin motifs 7"/>
    <property type="match status" value="1"/>
</dbReference>
<dbReference type="PANTHER" id="PTHR13723:SF281">
    <property type="entry name" value="PAPILIN"/>
    <property type="match status" value="1"/>
</dbReference>
<evidence type="ECO:0000256" key="2">
    <source>
        <dbReference type="ARBA" id="ARBA00022525"/>
    </source>
</evidence>
<comment type="subcellular location">
    <subcellularLocation>
        <location evidence="1">Secreted</location>
    </subcellularLocation>
</comment>
<dbReference type="Pfam" id="PF19030">
    <property type="entry name" value="TSP1_ADAMTS"/>
    <property type="match status" value="1"/>
</dbReference>
<dbReference type="EMBL" id="NBAG03001754">
    <property type="protein sequence ID" value="PNI10868.1"/>
    <property type="molecule type" value="Genomic_DNA"/>
</dbReference>
<evidence type="ECO:0000313" key="3">
    <source>
        <dbReference type="EMBL" id="PNI10868.1"/>
    </source>
</evidence>
<reference evidence="3 4" key="1">
    <citation type="submission" date="2017-12" db="EMBL/GenBank/DDBJ databases">
        <title>High-resolution comparative analysis of great ape genomes.</title>
        <authorList>
            <person name="Pollen A."/>
            <person name="Hastie A."/>
            <person name="Hormozdiari F."/>
            <person name="Dougherty M."/>
            <person name="Liu R."/>
            <person name="Chaisson M."/>
            <person name="Hoppe E."/>
            <person name="Hill C."/>
            <person name="Pang A."/>
            <person name="Hillier L."/>
            <person name="Baker C."/>
            <person name="Armstrong J."/>
            <person name="Shendure J."/>
            <person name="Paten B."/>
            <person name="Wilson R."/>
            <person name="Chao H."/>
            <person name="Schneider V."/>
            <person name="Ventura M."/>
            <person name="Kronenberg Z."/>
            <person name="Murali S."/>
            <person name="Gordon D."/>
            <person name="Cantsilieris S."/>
            <person name="Munson K."/>
            <person name="Nelson B."/>
            <person name="Raja A."/>
            <person name="Underwood J."/>
            <person name="Diekhans M."/>
            <person name="Fiddes I."/>
            <person name="Haussler D."/>
            <person name="Eichler E."/>
        </authorList>
    </citation>
    <scope>NUCLEOTIDE SEQUENCE [LARGE SCALE GENOMIC DNA]</scope>
    <source>
        <strain evidence="3">Yerkes chimp pedigree #C0471</strain>
    </source>
</reference>
<dbReference type="AlphaFoldDB" id="A0A2J8IK27"/>
<keyword evidence="2" id="KW-0964">Secreted</keyword>
<protein>
    <submittedName>
        <fullName evidence="3">Uncharacterized protein</fullName>
    </submittedName>
</protein>
<name>A0A2J8IK27_PANTR</name>
<dbReference type="Proteomes" id="UP000236370">
    <property type="component" value="Unassembled WGS sequence"/>
</dbReference>
<dbReference type="GO" id="GO:0005576">
    <property type="term" value="C:extracellular region"/>
    <property type="evidence" value="ECO:0007669"/>
    <property type="project" value="UniProtKB-SubCell"/>
</dbReference>
<organism evidence="3 4">
    <name type="scientific">Pan troglodytes</name>
    <name type="common">Chimpanzee</name>
    <dbReference type="NCBI Taxonomy" id="9598"/>
    <lineage>
        <taxon>Eukaryota</taxon>
        <taxon>Metazoa</taxon>
        <taxon>Chordata</taxon>
        <taxon>Craniata</taxon>
        <taxon>Vertebrata</taxon>
        <taxon>Euteleostomi</taxon>
        <taxon>Mammalia</taxon>
        <taxon>Eutheria</taxon>
        <taxon>Euarchontoglires</taxon>
        <taxon>Primates</taxon>
        <taxon>Haplorrhini</taxon>
        <taxon>Catarrhini</taxon>
        <taxon>Hominidae</taxon>
        <taxon>Pan</taxon>
    </lineage>
</organism>
<gene>
    <name evidence="3" type="ORF">CK820_G0056545</name>
</gene>
<accession>A0A2J8IK27</accession>
<dbReference type="PROSITE" id="PS50092">
    <property type="entry name" value="TSP1"/>
    <property type="match status" value="1"/>
</dbReference>
<sequence length="84" mass="9096">MSSWRECSEACGGGEQQRLVTCPEPDLCEEALRPNTTRPCNTHPCTQWVVGPWGQCSGPCGGGIQWSHTGQVCQHPDGATRGRQ</sequence>
<dbReference type="Gene3D" id="2.20.100.10">
    <property type="entry name" value="Thrombospondin type-1 (TSP1) repeat"/>
    <property type="match status" value="1"/>
</dbReference>
<evidence type="ECO:0000313" key="4">
    <source>
        <dbReference type="Proteomes" id="UP000236370"/>
    </source>
</evidence>
<dbReference type="InterPro" id="IPR000884">
    <property type="entry name" value="TSP1_rpt"/>
</dbReference>
<dbReference type="SUPFAM" id="SSF82895">
    <property type="entry name" value="TSP-1 type 1 repeat"/>
    <property type="match status" value="2"/>
</dbReference>